<dbReference type="Proteomes" id="UP001596392">
    <property type="component" value="Unassembled WGS sequence"/>
</dbReference>
<dbReference type="EMBL" id="JBHTAC010000052">
    <property type="protein sequence ID" value="MFC7247216.1"/>
    <property type="molecule type" value="Genomic_DNA"/>
</dbReference>
<evidence type="ECO:0000313" key="1">
    <source>
        <dbReference type="EMBL" id="MFC7247216.1"/>
    </source>
</evidence>
<protein>
    <submittedName>
        <fullName evidence="1">RHS repeat domain-containing protein</fullName>
    </submittedName>
</protein>
<dbReference type="PANTHER" id="PTHR32305">
    <property type="match status" value="1"/>
</dbReference>
<gene>
    <name evidence="1" type="ORF">ACFQO7_32490</name>
</gene>
<reference evidence="2" key="1">
    <citation type="journal article" date="2019" name="Int. J. Syst. Evol. Microbiol.">
        <title>The Global Catalogue of Microorganisms (GCM) 10K type strain sequencing project: providing services to taxonomists for standard genome sequencing and annotation.</title>
        <authorList>
            <consortium name="The Broad Institute Genomics Platform"/>
            <consortium name="The Broad Institute Genome Sequencing Center for Infectious Disease"/>
            <person name="Wu L."/>
            <person name="Ma J."/>
        </authorList>
    </citation>
    <scope>NUCLEOTIDE SEQUENCE [LARGE SCALE GENOMIC DNA]</scope>
    <source>
        <strain evidence="2">CGMCC 1.9106</strain>
    </source>
</reference>
<dbReference type="NCBIfam" id="TIGR03696">
    <property type="entry name" value="Rhs_assc_core"/>
    <property type="match status" value="1"/>
</dbReference>
<keyword evidence="2" id="KW-1185">Reference proteome</keyword>
<sequence>MASWDIKPAEHRQTWEITPFTNVGPLSFGSSPEQVRHALDASSPPWLFRSPVTCDSLPIRTRSRSLPYRHKADRDRRLCSSRAGSHDREIYLPGMELSVNGTTVSGTRYYAFAGRTVAIRTPAGISFEAADHHRTGTCAIDTSTGAITWRRTTPYGGSRGTPPAAWPHQKGFIGGTQDPTGMTHLGAREYDPGIGRFVSVDPIIDMQDPQQMQGYSYALNSPLVLSDPDGRRPIDEMGIPCTKAEGSSSAHGVAVALRVAYLQMAFPHAVISSDPMDTRHGPDIVCWDCVPDQVWVWEVKSGYSGDPSGTYEADKDLFGHMLYAQNAPLGDGKDVVRGPMSAFGPVPPNAMSGVNPMNERQVVTVRSVVDGVELYDVKEYQDEEAVPGGKKMLNASRAALKTAHRLNDDFDKLDQSLRKGRRFDEGRTPGPSSRVCYPVLDPGYAESGPGDLIVLTGGIFLLLAGGAWLLGGGAAAGAGAGTAGAGAGTGGVGAGTGAGAGAGKVAGGWVLAA</sequence>
<comment type="caution">
    <text evidence="1">The sequence shown here is derived from an EMBL/GenBank/DDBJ whole genome shotgun (WGS) entry which is preliminary data.</text>
</comment>
<evidence type="ECO:0000313" key="2">
    <source>
        <dbReference type="Proteomes" id="UP001596392"/>
    </source>
</evidence>
<accession>A0ABW2H4J5</accession>
<name>A0ABW2H4J5_9ACTN</name>
<dbReference type="InterPro" id="IPR022385">
    <property type="entry name" value="Rhs_assc_core"/>
</dbReference>
<organism evidence="1 2">
    <name type="scientific">Catellatospora aurea</name>
    <dbReference type="NCBI Taxonomy" id="1337874"/>
    <lineage>
        <taxon>Bacteria</taxon>
        <taxon>Bacillati</taxon>
        <taxon>Actinomycetota</taxon>
        <taxon>Actinomycetes</taxon>
        <taxon>Micromonosporales</taxon>
        <taxon>Micromonosporaceae</taxon>
        <taxon>Catellatospora</taxon>
    </lineage>
</organism>
<dbReference type="PANTHER" id="PTHR32305:SF17">
    <property type="entry name" value="TRNA NUCLEASE WAPA"/>
    <property type="match status" value="1"/>
</dbReference>
<proteinExistence type="predicted"/>
<dbReference type="RefSeq" id="WP_376809971.1">
    <property type="nucleotide sequence ID" value="NZ_JBHTAC010000052.1"/>
</dbReference>
<dbReference type="InterPro" id="IPR050708">
    <property type="entry name" value="T6SS_VgrG/RHS"/>
</dbReference>
<dbReference type="Gene3D" id="2.180.10.10">
    <property type="entry name" value="RHS repeat-associated core"/>
    <property type="match status" value="1"/>
</dbReference>